<reference evidence="4" key="1">
    <citation type="submission" date="2018-05" db="EMBL/GenBank/DDBJ databases">
        <title>Luteimonas pekinense sp. nov., isolated from human Meibomian gland secretions, Beijing, China.</title>
        <authorList>
            <person name="Wen T."/>
            <person name="Bai H."/>
            <person name="Lv H."/>
        </authorList>
    </citation>
    <scope>NUCLEOTIDE SEQUENCE [LARGE SCALE GENOMIC DNA]</scope>
    <source>
        <strain evidence="4">83-4</strain>
    </source>
</reference>
<dbReference type="KEGG" id="lue:DCD74_10905"/>
<dbReference type="AlphaFoldDB" id="A0A344J7W4"/>
<evidence type="ECO:0000256" key="1">
    <source>
        <dbReference type="SAM" id="MobiDB-lite"/>
    </source>
</evidence>
<evidence type="ECO:0000256" key="2">
    <source>
        <dbReference type="SAM" id="Phobius"/>
    </source>
</evidence>
<name>A0A344J7W4_9GAMM</name>
<keyword evidence="2" id="KW-0812">Transmembrane</keyword>
<dbReference type="InterPro" id="IPR005628">
    <property type="entry name" value="GspK"/>
</dbReference>
<organism evidence="3 4">
    <name type="scientific">Solilutibacter oculi</name>
    <dbReference type="NCBI Taxonomy" id="2698682"/>
    <lineage>
        <taxon>Bacteria</taxon>
        <taxon>Pseudomonadati</taxon>
        <taxon>Pseudomonadota</taxon>
        <taxon>Gammaproteobacteria</taxon>
        <taxon>Lysobacterales</taxon>
        <taxon>Lysobacteraceae</taxon>
        <taxon>Solilutibacter</taxon>
    </lineage>
</organism>
<dbReference type="OrthoDB" id="9181871at2"/>
<evidence type="ECO:0000313" key="4">
    <source>
        <dbReference type="Proteomes" id="UP000251842"/>
    </source>
</evidence>
<keyword evidence="2" id="KW-1133">Transmembrane helix</keyword>
<evidence type="ECO:0000313" key="3">
    <source>
        <dbReference type="EMBL" id="AXA85124.1"/>
    </source>
</evidence>
<proteinExistence type="predicted"/>
<dbReference type="EMBL" id="CP029556">
    <property type="protein sequence ID" value="AXA85124.1"/>
    <property type="molecule type" value="Genomic_DNA"/>
</dbReference>
<dbReference type="GO" id="GO:0016020">
    <property type="term" value="C:membrane"/>
    <property type="evidence" value="ECO:0007669"/>
    <property type="project" value="InterPro"/>
</dbReference>
<gene>
    <name evidence="3" type="ORF">DCD74_10905</name>
</gene>
<protein>
    <recommendedName>
        <fullName evidence="5">General secretion pathway protein GspK</fullName>
    </recommendedName>
</protein>
<evidence type="ECO:0008006" key="5">
    <source>
        <dbReference type="Google" id="ProtNLM"/>
    </source>
</evidence>
<keyword evidence="4" id="KW-1185">Reference proteome</keyword>
<feature type="transmembrane region" description="Helical" evidence="2">
    <location>
        <begin position="50"/>
        <end position="72"/>
    </location>
</feature>
<dbReference type="PANTHER" id="PTHR38831:SF2">
    <property type="entry name" value="TYPE II SECRETION SYSTEM PROTEIN K"/>
    <property type="match status" value="1"/>
</dbReference>
<feature type="region of interest" description="Disordered" evidence="1">
    <location>
        <begin position="1"/>
        <end position="27"/>
    </location>
</feature>
<accession>A0A344J7W4</accession>
<sequence>METQRHPPGMDRSADDRAAGRTGMAAARCAHPARGEPGAMRTMTRRLCRGFALPLMLWLIAILMTMVAVLAYSAKVGHIEARAQFDRVQAEAAARAGIAYAVARNDRALGSEAWGPSMTPHRLQLDGWDIQITFRDEAGKFDLNQGDPDLLAALMQARQVPAEQRARIVGGLQALRRDNTGIAPPLPAVPGAPPPVTGVVRTIASVSELRQWPGVSADTLARIGGELTVHGNAAQPEWRLASPAMREALAAIGRAGADTSPAAGPEFGSGTYAIESIARRPGRPPGRVFVVLRAFPRASGGMASVWLAWEHGSWGQ</sequence>
<dbReference type="Proteomes" id="UP000251842">
    <property type="component" value="Chromosome"/>
</dbReference>
<dbReference type="PANTHER" id="PTHR38831">
    <property type="entry name" value="TYPE II SECRETION SYSTEM PROTEIN K"/>
    <property type="match status" value="1"/>
</dbReference>
<dbReference type="GO" id="GO:0009306">
    <property type="term" value="P:protein secretion"/>
    <property type="evidence" value="ECO:0007669"/>
    <property type="project" value="InterPro"/>
</dbReference>
<feature type="compositionally biased region" description="Basic and acidic residues" evidence="1">
    <location>
        <begin position="1"/>
        <end position="19"/>
    </location>
</feature>
<keyword evidence="2" id="KW-0472">Membrane</keyword>